<evidence type="ECO:0000313" key="1">
    <source>
        <dbReference type="EMBL" id="ADG20368.1"/>
    </source>
</evidence>
<evidence type="ECO:0000313" key="2">
    <source>
        <dbReference type="Proteomes" id="UP000002190"/>
    </source>
</evidence>
<gene>
    <name evidence="1" type="ordered locus">BC1002_6527</name>
</gene>
<dbReference type="Proteomes" id="UP000002190">
    <property type="component" value="Chromosome 3"/>
</dbReference>
<protein>
    <submittedName>
        <fullName evidence="1">Uncharacterized protein</fullName>
    </submittedName>
</protein>
<organism evidence="1 2">
    <name type="scientific">Paraburkholderia atlantica</name>
    <dbReference type="NCBI Taxonomy" id="2654982"/>
    <lineage>
        <taxon>Bacteria</taxon>
        <taxon>Pseudomonadati</taxon>
        <taxon>Pseudomonadota</taxon>
        <taxon>Betaproteobacteria</taxon>
        <taxon>Burkholderiales</taxon>
        <taxon>Burkholderiaceae</taxon>
        <taxon>Paraburkholderia</taxon>
    </lineage>
</organism>
<proteinExistence type="predicted"/>
<name>D5WMC2_PARAM</name>
<dbReference type="HOGENOM" id="CLU_197349_0_0_4"/>
<reference evidence="1 2" key="2">
    <citation type="journal article" date="2012" name="J. Bacteriol.">
        <title>Genome Sequences of Burkholderia sp. Strains CCGE1002 and H160, Isolated from Legume Nodules in Mexico and Brazil.</title>
        <authorList>
            <person name="Ormeno-Orrillo E."/>
            <person name="Rogel M.A."/>
            <person name="Chueire L.M."/>
            <person name="Tiedje J.M."/>
            <person name="Martinez-Romero E."/>
            <person name="Hungria M."/>
        </authorList>
    </citation>
    <scope>NUCLEOTIDE SEQUENCE [LARGE SCALE GENOMIC DNA]</scope>
    <source>
        <strain evidence="1 2">CCGE1002</strain>
    </source>
</reference>
<dbReference type="RefSeq" id="WP_013094155.1">
    <property type="nucleotide sequence ID" value="NC_014119.1"/>
</dbReference>
<dbReference type="EMBL" id="CP002015">
    <property type="protein sequence ID" value="ADG20368.1"/>
    <property type="molecule type" value="Genomic_DNA"/>
</dbReference>
<dbReference type="GeneID" id="301097599"/>
<reference evidence="2" key="1">
    <citation type="submission" date="2010-04" db="EMBL/GenBank/DDBJ databases">
        <title>Complete sequence of chromosome 3 of Burkholderia sp. CCGE1002.</title>
        <authorList>
            <consortium name="US DOE Joint Genome Institute"/>
            <person name="Lucas S."/>
            <person name="Copeland A."/>
            <person name="Lapidus A."/>
            <person name="Cheng J.-F."/>
            <person name="Bruce D."/>
            <person name="Goodwin L."/>
            <person name="Pitluck S."/>
            <person name="Chertkov O."/>
            <person name="Detter J.C."/>
            <person name="Han C."/>
            <person name="Tapia R."/>
            <person name="Land M."/>
            <person name="Hauser L."/>
            <person name="Kyrpides N."/>
            <person name="Ovchinnikova G."/>
            <person name="Martinez-Romero E."/>
            <person name="Hernandez M.A.R."/>
            <person name="Tiedje J.M."/>
            <person name="Woyke T."/>
        </authorList>
    </citation>
    <scope>NUCLEOTIDE SEQUENCE [LARGE SCALE GENOMIC DNA]</scope>
    <source>
        <strain evidence="2">CCGE1002</strain>
    </source>
</reference>
<dbReference type="KEGG" id="bge:BC1002_6527"/>
<dbReference type="STRING" id="640511.BC1002_6527"/>
<dbReference type="AlphaFoldDB" id="D5WMC2"/>
<sequence length="74" mass="8137">MTRRAEHRNEIKTRVEDDLYDAVQIFKQLNYIDSDSAAAARLMRMALFGVVGNVRPALAGVSAISAQPGTRECA</sequence>
<accession>D5WMC2</accession>